<reference evidence="1 2" key="1">
    <citation type="submission" date="2019-09" db="EMBL/GenBank/DDBJ databases">
        <authorList>
            <person name="Chandra G."/>
            <person name="Truman W A."/>
        </authorList>
    </citation>
    <scope>NUCLEOTIDE SEQUENCE [LARGE SCALE GENOMIC DNA]</scope>
    <source>
        <strain evidence="1">PS833</strain>
    </source>
</reference>
<gene>
    <name evidence="1" type="ORF">PS833_05435</name>
</gene>
<dbReference type="Proteomes" id="UP000409037">
    <property type="component" value="Unassembled WGS sequence"/>
</dbReference>
<proteinExistence type="predicted"/>
<dbReference type="AlphaFoldDB" id="A0A5E7R210"/>
<accession>A0A5E7R210</accession>
<organism evidence="1 2">
    <name type="scientific">Pseudomonas fluorescens</name>
    <dbReference type="NCBI Taxonomy" id="294"/>
    <lineage>
        <taxon>Bacteria</taxon>
        <taxon>Pseudomonadati</taxon>
        <taxon>Pseudomonadota</taxon>
        <taxon>Gammaproteobacteria</taxon>
        <taxon>Pseudomonadales</taxon>
        <taxon>Pseudomonadaceae</taxon>
        <taxon>Pseudomonas</taxon>
    </lineage>
</organism>
<dbReference type="EMBL" id="CABVHU010000018">
    <property type="protein sequence ID" value="VVO36714.1"/>
    <property type="molecule type" value="Genomic_DNA"/>
</dbReference>
<evidence type="ECO:0000313" key="2">
    <source>
        <dbReference type="Proteomes" id="UP000409037"/>
    </source>
</evidence>
<protein>
    <submittedName>
        <fullName evidence="1">Uncharacterized protein</fullName>
    </submittedName>
</protein>
<evidence type="ECO:0000313" key="1">
    <source>
        <dbReference type="EMBL" id="VVO36714.1"/>
    </source>
</evidence>
<name>A0A5E7R210_PSEFL</name>
<sequence length="91" mass="10024">MVGAYYCDIAPIGGGHFLCVFLGKDNDGNGVYRSGTADRCLIDDHKDIPCDQMCDLNNNCSKVTCLSQQQIDKIKARAKLNKRDPESESPQ</sequence>